<dbReference type="GeneID" id="65563274"/>
<dbReference type="KEGG" id="sshi:J5U23_01754"/>
<evidence type="ECO:0000313" key="2">
    <source>
        <dbReference type="EMBL" id="QXJ28885.1"/>
    </source>
</evidence>
<feature type="region of interest" description="Disordered" evidence="1">
    <location>
        <begin position="1"/>
        <end position="27"/>
    </location>
</feature>
<dbReference type="RefSeq" id="WP_218257847.1">
    <property type="nucleotide sequence ID" value="NZ_CP077717.1"/>
</dbReference>
<organism evidence="2 3">
    <name type="scientific">Saccharolobus shibatae (strain ATCC 51178 / DSM 5389 / JCM 8931 / NBRC 15437 / B12)</name>
    <name type="common">Sulfolobus shibatae</name>
    <dbReference type="NCBI Taxonomy" id="523848"/>
    <lineage>
        <taxon>Archaea</taxon>
        <taxon>Thermoproteota</taxon>
        <taxon>Thermoprotei</taxon>
        <taxon>Sulfolobales</taxon>
        <taxon>Sulfolobaceae</taxon>
        <taxon>Saccharolobus</taxon>
    </lineage>
</organism>
<dbReference type="EMBL" id="CP077717">
    <property type="protein sequence ID" value="QXJ28885.1"/>
    <property type="molecule type" value="Genomic_DNA"/>
</dbReference>
<evidence type="ECO:0000313" key="3">
    <source>
        <dbReference type="Proteomes" id="UP000694018"/>
    </source>
</evidence>
<gene>
    <name evidence="2" type="ORF">J5U23_01754</name>
</gene>
<sequence length="45" mass="5084">MAVREPSLEGIHYRMSQDPVKESRKTMVVAPPSVPLSINQAEKLY</sequence>
<proteinExistence type="predicted"/>
<accession>A0A8F5BPD2</accession>
<name>A0A8F5BPD2_SACSH</name>
<reference evidence="2" key="1">
    <citation type="journal article" date="2021" name="Environ. Microbiol.">
        <title>New insights into the diversity and evolution of the archaeal mobilome from three complete genomes of Saccharolobus shibatae.</title>
        <authorList>
            <person name="Medvedeva S."/>
            <person name="Brandt D."/>
            <person name="Cvirkaite-Krupovic V."/>
            <person name="Liu Y."/>
            <person name="Severinov K."/>
            <person name="Ishino S."/>
            <person name="Ishino Y."/>
            <person name="Prangishvili D."/>
            <person name="Kalinowski J."/>
            <person name="Krupovic M."/>
        </authorList>
    </citation>
    <scope>NUCLEOTIDE SEQUENCE</scope>
    <source>
        <strain evidence="2">B12</strain>
    </source>
</reference>
<evidence type="ECO:0000256" key="1">
    <source>
        <dbReference type="SAM" id="MobiDB-lite"/>
    </source>
</evidence>
<dbReference type="Proteomes" id="UP000694018">
    <property type="component" value="Chromosome"/>
</dbReference>
<dbReference type="AlphaFoldDB" id="A0A8F5BPD2"/>
<protein>
    <submittedName>
        <fullName evidence="2">Uncharacterized protein</fullName>
    </submittedName>
</protein>